<name>J9G021_9ZZZZ</name>
<sequence length="35" mass="3902">MVRSTENRPNHLPSRNIAGFVENQRQCNANGNSSC</sequence>
<proteinExistence type="predicted"/>
<protein>
    <submittedName>
        <fullName evidence="1">Uncharacterized protein</fullName>
    </submittedName>
</protein>
<organism evidence="1">
    <name type="scientific">gut metagenome</name>
    <dbReference type="NCBI Taxonomy" id="749906"/>
    <lineage>
        <taxon>unclassified sequences</taxon>
        <taxon>metagenomes</taxon>
        <taxon>organismal metagenomes</taxon>
    </lineage>
</organism>
<dbReference type="EMBL" id="AMCI01003318">
    <property type="protein sequence ID" value="EJX00557.1"/>
    <property type="molecule type" value="Genomic_DNA"/>
</dbReference>
<reference evidence="1" key="1">
    <citation type="journal article" date="2012" name="PLoS ONE">
        <title>Gene sets for utilization of primary and secondary nutrition supplies in the distal gut of endangered iberian lynx.</title>
        <authorList>
            <person name="Alcaide M."/>
            <person name="Messina E."/>
            <person name="Richter M."/>
            <person name="Bargiela R."/>
            <person name="Peplies J."/>
            <person name="Huws S.A."/>
            <person name="Newbold C.J."/>
            <person name="Golyshin P.N."/>
            <person name="Simon M.A."/>
            <person name="Lopez G."/>
            <person name="Yakimov M.M."/>
            <person name="Ferrer M."/>
        </authorList>
    </citation>
    <scope>NUCLEOTIDE SEQUENCE</scope>
</reference>
<accession>J9G021</accession>
<evidence type="ECO:0000313" key="1">
    <source>
        <dbReference type="EMBL" id="EJX00557.1"/>
    </source>
</evidence>
<dbReference type="AlphaFoldDB" id="J9G021"/>
<comment type="caution">
    <text evidence="1">The sequence shown here is derived from an EMBL/GenBank/DDBJ whole genome shotgun (WGS) entry which is preliminary data.</text>
</comment>
<gene>
    <name evidence="1" type="ORF">EVA_11339</name>
</gene>